<dbReference type="CDD" id="cd12912">
    <property type="entry name" value="PDC2_MCP_like"/>
    <property type="match status" value="1"/>
</dbReference>
<dbReference type="InterPro" id="IPR033479">
    <property type="entry name" value="dCache_1"/>
</dbReference>
<evidence type="ECO:0000256" key="1">
    <source>
        <dbReference type="ARBA" id="ARBA00004651"/>
    </source>
</evidence>
<dbReference type="SUPFAM" id="SSF103190">
    <property type="entry name" value="Sensory domain-like"/>
    <property type="match status" value="1"/>
</dbReference>
<feature type="transmembrane region" description="Helical" evidence="6">
    <location>
        <begin position="7"/>
        <end position="28"/>
    </location>
</feature>
<protein>
    <submittedName>
        <fullName evidence="9">EAL domain-containing protein</fullName>
    </submittedName>
</protein>
<dbReference type="NCBIfam" id="TIGR00254">
    <property type="entry name" value="GGDEF"/>
    <property type="match status" value="1"/>
</dbReference>
<dbReference type="Pfam" id="PF00563">
    <property type="entry name" value="EAL"/>
    <property type="match status" value="1"/>
</dbReference>
<dbReference type="CDD" id="cd12914">
    <property type="entry name" value="PDC1_DGC_like"/>
    <property type="match status" value="1"/>
</dbReference>
<dbReference type="Gene3D" id="3.30.450.20">
    <property type="entry name" value="PAS domain"/>
    <property type="match status" value="1"/>
</dbReference>
<name>A0ABS2FHR2_9CLOT</name>
<dbReference type="PROSITE" id="PS50887">
    <property type="entry name" value="GGDEF"/>
    <property type="match status" value="1"/>
</dbReference>
<dbReference type="EMBL" id="JACJLL010000082">
    <property type="protein sequence ID" value="MBM6820085.1"/>
    <property type="molecule type" value="Genomic_DNA"/>
</dbReference>
<accession>A0ABS2FHR2</accession>
<proteinExistence type="predicted"/>
<dbReference type="SMART" id="SM00267">
    <property type="entry name" value="GGDEF"/>
    <property type="match status" value="1"/>
</dbReference>
<dbReference type="CDD" id="cd01949">
    <property type="entry name" value="GGDEF"/>
    <property type="match status" value="1"/>
</dbReference>
<feature type="transmembrane region" description="Helical" evidence="6">
    <location>
        <begin position="291"/>
        <end position="311"/>
    </location>
</feature>
<dbReference type="InterPro" id="IPR001633">
    <property type="entry name" value="EAL_dom"/>
</dbReference>
<keyword evidence="10" id="KW-1185">Reference proteome</keyword>
<evidence type="ECO:0000313" key="10">
    <source>
        <dbReference type="Proteomes" id="UP000767334"/>
    </source>
</evidence>
<evidence type="ECO:0000259" key="7">
    <source>
        <dbReference type="PROSITE" id="PS50883"/>
    </source>
</evidence>
<keyword evidence="5 6" id="KW-0472">Membrane</keyword>
<dbReference type="InterPro" id="IPR043128">
    <property type="entry name" value="Rev_trsase/Diguanyl_cyclase"/>
</dbReference>
<dbReference type="Gene3D" id="3.30.70.270">
    <property type="match status" value="1"/>
</dbReference>
<dbReference type="SMART" id="SM00052">
    <property type="entry name" value="EAL"/>
    <property type="match status" value="1"/>
</dbReference>
<evidence type="ECO:0000256" key="3">
    <source>
        <dbReference type="ARBA" id="ARBA00022692"/>
    </source>
</evidence>
<feature type="domain" description="EAL" evidence="7">
    <location>
        <begin position="493"/>
        <end position="746"/>
    </location>
</feature>
<evidence type="ECO:0000256" key="2">
    <source>
        <dbReference type="ARBA" id="ARBA00022475"/>
    </source>
</evidence>
<sequence>MFKKYKIGKGVSIIFLFSVILITILYSFDRYINKKLESQLVTSINDISDQNIKLIQNVINTKLNLLNSIAKEFSDYTEEEIADSHEYTEEISERFGFRELGLALPNGIAYMSSNTIFDISDREYFKHSMNGKNYVTETLEDMGDKTDINVYSVPIINSNGDIKGICFAMYDTEEFVDLLQVTSFSGNGYSYIIDSEGNIVSDSQKMQMGYDKNLFDGLINKSETSNIKEINDKAIEDIKNGINNNISGYTKYEYNQYKYAVYSPLNINGWFLITVVPVDILIERILPINNIIHIVSIVIFISALSTVLYFISKQIKEKDYLQKIAYIDSFTGIYNKKYLKEKLLYKKINNKEYKAALVIYNIENFKVINEIYGVNTGDYLIKEISKVLIKNKKYNNEVIVHGYADEFAAIYLYKNIKELEARLNKVINDAKLINYNNKIFNNLYIGIYEIKEGEYNFEELYNHANIAKNKNKLLKTESFTYYDEILARNETNEKKLQEAIKEGILKKEFKASFKPRFDCKTKKITGCEALGRLHKSNGEIYLPSEFFDVSDKTGFTRQIEELIFEDICIKINQWQKKDIEIVPVSINISRGYLNNMDDFYNLKRILIKYNISPKYIQFEINESSLLTNDKELRDIINKMRSYGFKVLLRDFGVGYLSFSSMRDFKFDILKMDRSFVDKIGDKKGEYIVKEIINLAHNLDMKVIVEGVKTKEQFEFLKENKCNEIQGDYFSEPLDCETFENLLMKKNI</sequence>
<gene>
    <name evidence="9" type="ORF">H6A19_12185</name>
</gene>
<evidence type="ECO:0000256" key="4">
    <source>
        <dbReference type="ARBA" id="ARBA00022989"/>
    </source>
</evidence>
<dbReference type="InterPro" id="IPR029787">
    <property type="entry name" value="Nucleotide_cyclase"/>
</dbReference>
<dbReference type="PANTHER" id="PTHR33121">
    <property type="entry name" value="CYCLIC DI-GMP PHOSPHODIESTERASE PDEF"/>
    <property type="match status" value="1"/>
</dbReference>
<dbReference type="Pfam" id="PF02743">
    <property type="entry name" value="dCache_1"/>
    <property type="match status" value="1"/>
</dbReference>
<dbReference type="InterPro" id="IPR029151">
    <property type="entry name" value="Sensor-like_sf"/>
</dbReference>
<reference evidence="9 10" key="1">
    <citation type="journal article" date="2021" name="Sci. Rep.">
        <title>The distribution of antibiotic resistance genes in chicken gut microbiota commensals.</title>
        <authorList>
            <person name="Juricova H."/>
            <person name="Matiasovicova J."/>
            <person name="Kubasova T."/>
            <person name="Cejkova D."/>
            <person name="Rychlik I."/>
        </authorList>
    </citation>
    <scope>NUCLEOTIDE SEQUENCE [LARGE SCALE GENOMIC DNA]</scope>
    <source>
        <strain evidence="9 10">An435</strain>
    </source>
</reference>
<dbReference type="PANTHER" id="PTHR33121:SF71">
    <property type="entry name" value="OXYGEN SENSOR PROTEIN DOSP"/>
    <property type="match status" value="1"/>
</dbReference>
<dbReference type="InterPro" id="IPR000160">
    <property type="entry name" value="GGDEF_dom"/>
</dbReference>
<evidence type="ECO:0000313" key="9">
    <source>
        <dbReference type="EMBL" id="MBM6820085.1"/>
    </source>
</evidence>
<keyword evidence="2" id="KW-1003">Cell membrane</keyword>
<evidence type="ECO:0000256" key="6">
    <source>
        <dbReference type="SAM" id="Phobius"/>
    </source>
</evidence>
<keyword evidence="3 6" id="KW-0812">Transmembrane</keyword>
<dbReference type="Gene3D" id="3.20.20.450">
    <property type="entry name" value="EAL domain"/>
    <property type="match status" value="1"/>
</dbReference>
<keyword evidence="4 6" id="KW-1133">Transmembrane helix</keyword>
<dbReference type="SUPFAM" id="SSF55073">
    <property type="entry name" value="Nucleotide cyclase"/>
    <property type="match status" value="1"/>
</dbReference>
<feature type="domain" description="GGDEF" evidence="8">
    <location>
        <begin position="353"/>
        <end position="484"/>
    </location>
</feature>
<organism evidence="9 10">
    <name type="scientific">Clostridium saudiense</name>
    <dbReference type="NCBI Taxonomy" id="1414720"/>
    <lineage>
        <taxon>Bacteria</taxon>
        <taxon>Bacillati</taxon>
        <taxon>Bacillota</taxon>
        <taxon>Clostridia</taxon>
        <taxon>Eubacteriales</taxon>
        <taxon>Clostridiaceae</taxon>
        <taxon>Clostridium</taxon>
    </lineage>
</organism>
<dbReference type="InterPro" id="IPR050706">
    <property type="entry name" value="Cyclic-di-GMP_PDE-like"/>
</dbReference>
<dbReference type="InterPro" id="IPR035919">
    <property type="entry name" value="EAL_sf"/>
</dbReference>
<dbReference type="CDD" id="cd01948">
    <property type="entry name" value="EAL"/>
    <property type="match status" value="1"/>
</dbReference>
<comment type="caution">
    <text evidence="9">The sequence shown here is derived from an EMBL/GenBank/DDBJ whole genome shotgun (WGS) entry which is preliminary data.</text>
</comment>
<dbReference type="Pfam" id="PF00990">
    <property type="entry name" value="GGDEF"/>
    <property type="match status" value="1"/>
</dbReference>
<dbReference type="RefSeq" id="WP_204572456.1">
    <property type="nucleotide sequence ID" value="NZ_JACJLL010000082.1"/>
</dbReference>
<dbReference type="PROSITE" id="PS50883">
    <property type="entry name" value="EAL"/>
    <property type="match status" value="1"/>
</dbReference>
<dbReference type="Proteomes" id="UP000767334">
    <property type="component" value="Unassembled WGS sequence"/>
</dbReference>
<evidence type="ECO:0000259" key="8">
    <source>
        <dbReference type="PROSITE" id="PS50887"/>
    </source>
</evidence>
<dbReference type="SUPFAM" id="SSF141868">
    <property type="entry name" value="EAL domain-like"/>
    <property type="match status" value="1"/>
</dbReference>
<comment type="subcellular location">
    <subcellularLocation>
        <location evidence="1">Cell membrane</location>
        <topology evidence="1">Multi-pass membrane protein</topology>
    </subcellularLocation>
</comment>
<evidence type="ECO:0000256" key="5">
    <source>
        <dbReference type="ARBA" id="ARBA00023136"/>
    </source>
</evidence>